<dbReference type="AlphaFoldDB" id="A0AA38VKP5"/>
<keyword evidence="3" id="KW-0732">Signal</keyword>
<feature type="compositionally biased region" description="Polar residues" evidence="1">
    <location>
        <begin position="270"/>
        <end position="285"/>
    </location>
</feature>
<feature type="compositionally biased region" description="Basic and acidic residues" evidence="1">
    <location>
        <begin position="585"/>
        <end position="596"/>
    </location>
</feature>
<name>A0AA38VKP5_9PEZI</name>
<feature type="region of interest" description="Disordered" evidence="1">
    <location>
        <begin position="255"/>
        <end position="316"/>
    </location>
</feature>
<dbReference type="EMBL" id="JANBVN010000048">
    <property type="protein sequence ID" value="KAJ9156941.1"/>
    <property type="molecule type" value="Genomic_DNA"/>
</dbReference>
<feature type="compositionally biased region" description="Polar residues" evidence="1">
    <location>
        <begin position="423"/>
        <end position="441"/>
    </location>
</feature>
<evidence type="ECO:0000256" key="1">
    <source>
        <dbReference type="SAM" id="MobiDB-lite"/>
    </source>
</evidence>
<feature type="region of interest" description="Disordered" evidence="1">
    <location>
        <begin position="585"/>
        <end position="611"/>
    </location>
</feature>
<feature type="region of interest" description="Disordered" evidence="1">
    <location>
        <begin position="405"/>
        <end position="514"/>
    </location>
</feature>
<proteinExistence type="predicted"/>
<evidence type="ECO:0000256" key="3">
    <source>
        <dbReference type="SAM" id="SignalP"/>
    </source>
</evidence>
<keyword evidence="5" id="KW-1185">Reference proteome</keyword>
<sequence>MRTDAYNYLGLLSLLGFLTFLPFSVAISIERRSPSNPLNIEWDPAPAPEDGPPLSAGALRDPAYLPIQIGGIVGSYAVSLVLVAVGLLALAKTRREHLRVGEAVEAGELDIPTFQFEVEGGFKSEDEYFQAIHQLQQQEQVAAQHEGHDGGLYAAQNNPYPQFPAQAPRTLHPNVPYPLQTPKNPYKNFSRPDFSPTSPIRAEYNGPFTASPASASTLVAPGYDLAVDQSVILSDREMAQQQLEDMYKHVMEQEEAKAQGRAYEPPTLPSPQQSKALAPASSSGTLKKEKNRPMGLNLDKDEKSQSRGSSIFSILKSPRKKSAKVVSISSPIMTPMSGTFPRYGEGEEMNAIPPRQYAPAPPPPVPTDRNPYYQRGNTGNTLPLTPEMSPTSMASIDGRIDAVVTRQSRDTQEPSHRRDPSAMTESSLDPVSASSEKSTTPLVGLPTSPKPGVTRFPSLPASPRPGQQSFPRDSTATLPSSPKPGQTFSQRDSTSTTHPFQRDPSSQPSFQRANAPTAIRAGGSLPLRAYEPSLASPRLGQQTVFTRAGPLSPGLGTPYTGAAVPYSPYQPFSPVIPMTPSLVTKEDRKRMRRMEPKTPTVEMVMSSDEIW</sequence>
<comment type="caution">
    <text evidence="4">The sequence shown here is derived from an EMBL/GenBank/DDBJ whole genome shotgun (WGS) entry which is preliminary data.</text>
</comment>
<feature type="compositionally biased region" description="Polar residues" evidence="1">
    <location>
        <begin position="375"/>
        <end position="393"/>
    </location>
</feature>
<keyword evidence="2" id="KW-0472">Membrane</keyword>
<feature type="compositionally biased region" description="Polar residues" evidence="1">
    <location>
        <begin position="465"/>
        <end position="514"/>
    </location>
</feature>
<evidence type="ECO:0000256" key="2">
    <source>
        <dbReference type="SAM" id="Phobius"/>
    </source>
</evidence>
<evidence type="ECO:0000313" key="5">
    <source>
        <dbReference type="Proteomes" id="UP001174691"/>
    </source>
</evidence>
<keyword evidence="2" id="KW-0812">Transmembrane</keyword>
<feature type="transmembrane region" description="Helical" evidence="2">
    <location>
        <begin position="63"/>
        <end position="90"/>
    </location>
</feature>
<evidence type="ECO:0000313" key="4">
    <source>
        <dbReference type="EMBL" id="KAJ9156941.1"/>
    </source>
</evidence>
<accession>A0AA38VKP5</accession>
<feature type="compositionally biased region" description="Basic and acidic residues" evidence="1">
    <location>
        <begin position="286"/>
        <end position="305"/>
    </location>
</feature>
<keyword evidence="2" id="KW-1133">Transmembrane helix</keyword>
<protein>
    <submittedName>
        <fullName evidence="4">RNA polymerase II transcription initiation/nucleotide excision repair factor TFIIH</fullName>
    </submittedName>
</protein>
<feature type="compositionally biased region" description="Basic and acidic residues" evidence="1">
    <location>
        <begin position="407"/>
        <end position="420"/>
    </location>
</feature>
<feature type="signal peptide" evidence="3">
    <location>
        <begin position="1"/>
        <end position="26"/>
    </location>
</feature>
<organism evidence="4 5">
    <name type="scientific">Coniochaeta hoffmannii</name>
    <dbReference type="NCBI Taxonomy" id="91930"/>
    <lineage>
        <taxon>Eukaryota</taxon>
        <taxon>Fungi</taxon>
        <taxon>Dikarya</taxon>
        <taxon>Ascomycota</taxon>
        <taxon>Pezizomycotina</taxon>
        <taxon>Sordariomycetes</taxon>
        <taxon>Sordariomycetidae</taxon>
        <taxon>Coniochaetales</taxon>
        <taxon>Coniochaetaceae</taxon>
        <taxon>Coniochaeta</taxon>
    </lineage>
</organism>
<reference evidence="4" key="1">
    <citation type="submission" date="2022-07" db="EMBL/GenBank/DDBJ databases">
        <title>Fungi with potential for degradation of polypropylene.</title>
        <authorList>
            <person name="Gostincar C."/>
        </authorList>
    </citation>
    <scope>NUCLEOTIDE SEQUENCE</scope>
    <source>
        <strain evidence="4">EXF-13287</strain>
    </source>
</reference>
<feature type="chain" id="PRO_5041275928" evidence="3">
    <location>
        <begin position="27"/>
        <end position="611"/>
    </location>
</feature>
<dbReference type="Proteomes" id="UP001174691">
    <property type="component" value="Unassembled WGS sequence"/>
</dbReference>
<gene>
    <name evidence="4" type="ORF">NKR19_g4025</name>
</gene>
<feature type="region of interest" description="Disordered" evidence="1">
    <location>
        <begin position="346"/>
        <end position="393"/>
    </location>
</feature>